<keyword evidence="4" id="KW-1185">Reference proteome</keyword>
<keyword evidence="1" id="KW-0472">Membrane</keyword>
<dbReference type="Proteomes" id="UP000182178">
    <property type="component" value="Unassembled WGS sequence"/>
</dbReference>
<dbReference type="EMBL" id="CYHC01000009">
    <property type="protein sequence ID" value="CUA89574.1"/>
    <property type="molecule type" value="Genomic_DNA"/>
</dbReference>
<organism evidence="3 4">
    <name type="scientific">Chelatococcus sambhunathii</name>
    <dbReference type="NCBI Taxonomy" id="363953"/>
    <lineage>
        <taxon>Bacteria</taxon>
        <taxon>Pseudomonadati</taxon>
        <taxon>Pseudomonadota</taxon>
        <taxon>Alphaproteobacteria</taxon>
        <taxon>Hyphomicrobiales</taxon>
        <taxon>Chelatococcaceae</taxon>
        <taxon>Chelatococcus</taxon>
    </lineage>
</organism>
<feature type="transmembrane region" description="Helical" evidence="1">
    <location>
        <begin position="97"/>
        <end position="114"/>
    </location>
</feature>
<feature type="domain" description="SPW repeat-containing integral membrane" evidence="2">
    <location>
        <begin position="15"/>
        <end position="108"/>
    </location>
</feature>
<evidence type="ECO:0000259" key="2">
    <source>
        <dbReference type="Pfam" id="PF03779"/>
    </source>
</evidence>
<accession>A0ABM9UBF4</accession>
<comment type="caution">
    <text evidence="3">The sequence shown here is derived from an EMBL/GenBank/DDBJ whole genome shotgun (WGS) entry which is preliminary data.</text>
</comment>
<reference evidence="3 4" key="1">
    <citation type="submission" date="2015-08" db="EMBL/GenBank/DDBJ databases">
        <authorList>
            <person name="Varghese N."/>
        </authorList>
    </citation>
    <scope>NUCLEOTIDE SEQUENCE [LARGE SCALE GENOMIC DNA]</scope>
    <source>
        <strain evidence="3 4">DSM 18167</strain>
    </source>
</reference>
<feature type="transmembrane region" description="Helical" evidence="1">
    <location>
        <begin position="12"/>
        <end position="32"/>
    </location>
</feature>
<name>A0ABM9UBF4_9HYPH</name>
<evidence type="ECO:0000313" key="4">
    <source>
        <dbReference type="Proteomes" id="UP000182178"/>
    </source>
</evidence>
<feature type="transmembrane region" description="Helical" evidence="1">
    <location>
        <begin position="70"/>
        <end position="91"/>
    </location>
</feature>
<sequence length="122" mass="12965">MPARMMRKTEHTALDVGNALVGVCLALSPWVLGFTMEAAASWNAWLVGAAIALIAIGALVSFAEWEEWANLALGIWALISPWVLGFTGIAAAFYPHVIAGVIVAVLAAIELWFIHRQPVGAA</sequence>
<protein>
    <submittedName>
        <fullName evidence="3">SPW repeat</fullName>
    </submittedName>
</protein>
<keyword evidence="1" id="KW-1133">Transmembrane helix</keyword>
<keyword evidence="1" id="KW-0812">Transmembrane</keyword>
<gene>
    <name evidence="3" type="ORF">Ga0061061_10922</name>
</gene>
<dbReference type="Pfam" id="PF03779">
    <property type="entry name" value="SPW"/>
    <property type="match status" value="1"/>
</dbReference>
<evidence type="ECO:0000313" key="3">
    <source>
        <dbReference type="EMBL" id="CUA89574.1"/>
    </source>
</evidence>
<dbReference type="InterPro" id="IPR005530">
    <property type="entry name" value="SPW"/>
</dbReference>
<feature type="transmembrane region" description="Helical" evidence="1">
    <location>
        <begin position="44"/>
        <end position="63"/>
    </location>
</feature>
<evidence type="ECO:0000256" key="1">
    <source>
        <dbReference type="SAM" id="Phobius"/>
    </source>
</evidence>
<proteinExistence type="predicted"/>